<gene>
    <name evidence="1" type="ORF">SKAU_G00177240</name>
</gene>
<evidence type="ECO:0000313" key="1">
    <source>
        <dbReference type="EMBL" id="KAJ8361199.1"/>
    </source>
</evidence>
<accession>A0A9Q1IZ63</accession>
<protein>
    <submittedName>
        <fullName evidence="1">Uncharacterized protein</fullName>
    </submittedName>
</protein>
<proteinExistence type="predicted"/>
<name>A0A9Q1IZ63_SYNKA</name>
<evidence type="ECO:0000313" key="2">
    <source>
        <dbReference type="Proteomes" id="UP001152622"/>
    </source>
</evidence>
<sequence>MEIFQSMCRSKARSIIQDSSHPRHELSGHRYRSIQTRSSRPCYRQHCCFIRASVSASDTGLAPQLAPALECPGFTDVTHR</sequence>
<dbReference type="EMBL" id="JAINUF010000005">
    <property type="protein sequence ID" value="KAJ8361199.1"/>
    <property type="molecule type" value="Genomic_DNA"/>
</dbReference>
<dbReference type="Proteomes" id="UP001152622">
    <property type="component" value="Chromosome 5"/>
</dbReference>
<organism evidence="1 2">
    <name type="scientific">Synaphobranchus kaupii</name>
    <name type="common">Kaup's arrowtooth eel</name>
    <dbReference type="NCBI Taxonomy" id="118154"/>
    <lineage>
        <taxon>Eukaryota</taxon>
        <taxon>Metazoa</taxon>
        <taxon>Chordata</taxon>
        <taxon>Craniata</taxon>
        <taxon>Vertebrata</taxon>
        <taxon>Euteleostomi</taxon>
        <taxon>Actinopterygii</taxon>
        <taxon>Neopterygii</taxon>
        <taxon>Teleostei</taxon>
        <taxon>Anguilliformes</taxon>
        <taxon>Synaphobranchidae</taxon>
        <taxon>Synaphobranchus</taxon>
    </lineage>
</organism>
<comment type="caution">
    <text evidence="1">The sequence shown here is derived from an EMBL/GenBank/DDBJ whole genome shotgun (WGS) entry which is preliminary data.</text>
</comment>
<keyword evidence="2" id="KW-1185">Reference proteome</keyword>
<dbReference type="AlphaFoldDB" id="A0A9Q1IZ63"/>
<reference evidence="1" key="1">
    <citation type="journal article" date="2023" name="Science">
        <title>Genome structures resolve the early diversification of teleost fishes.</title>
        <authorList>
            <person name="Parey E."/>
            <person name="Louis A."/>
            <person name="Montfort J."/>
            <person name="Bouchez O."/>
            <person name="Roques C."/>
            <person name="Iampietro C."/>
            <person name="Lluch J."/>
            <person name="Castinel A."/>
            <person name="Donnadieu C."/>
            <person name="Desvignes T."/>
            <person name="Floi Bucao C."/>
            <person name="Jouanno E."/>
            <person name="Wen M."/>
            <person name="Mejri S."/>
            <person name="Dirks R."/>
            <person name="Jansen H."/>
            <person name="Henkel C."/>
            <person name="Chen W.J."/>
            <person name="Zahm M."/>
            <person name="Cabau C."/>
            <person name="Klopp C."/>
            <person name="Thompson A.W."/>
            <person name="Robinson-Rechavi M."/>
            <person name="Braasch I."/>
            <person name="Lecointre G."/>
            <person name="Bobe J."/>
            <person name="Postlethwait J.H."/>
            <person name="Berthelot C."/>
            <person name="Roest Crollius H."/>
            <person name="Guiguen Y."/>
        </authorList>
    </citation>
    <scope>NUCLEOTIDE SEQUENCE</scope>
    <source>
        <strain evidence="1">WJC10195</strain>
    </source>
</reference>